<dbReference type="STRING" id="688.A6E04_18820"/>
<reference evidence="1 2" key="1">
    <citation type="submission" date="2016-06" db="EMBL/GenBank/DDBJ databases">
        <authorList>
            <person name="Kjaerup R.B."/>
            <person name="Dalgaard T.S."/>
            <person name="Juul-Madsen H.R."/>
        </authorList>
    </citation>
    <scope>NUCLEOTIDE SEQUENCE [LARGE SCALE GENOMIC DNA]</scope>
    <source>
        <strain evidence="1 2">1S159</strain>
    </source>
</reference>
<protein>
    <recommendedName>
        <fullName evidence="3">ABC transporter substrate-binding protein</fullName>
    </recommendedName>
</protein>
<accession>A0A1B9NUI0</accession>
<evidence type="ECO:0000313" key="1">
    <source>
        <dbReference type="EMBL" id="OCH17669.1"/>
    </source>
</evidence>
<dbReference type="OrthoDB" id="5781652at2"/>
<dbReference type="PIRSF" id="PIRSF008159">
    <property type="entry name" value="UCP008159_ABC"/>
    <property type="match status" value="1"/>
</dbReference>
<dbReference type="RefSeq" id="WP_065612075.1">
    <property type="nucleotide sequence ID" value="NZ_CAWMPN010000029.1"/>
</dbReference>
<dbReference type="Pfam" id="PF06226">
    <property type="entry name" value="DUF1007"/>
    <property type="match status" value="1"/>
</dbReference>
<dbReference type="InterPro" id="IPR016537">
    <property type="entry name" value="UCP008159_ABC"/>
</dbReference>
<evidence type="ECO:0008006" key="3">
    <source>
        <dbReference type="Google" id="ProtNLM"/>
    </source>
</evidence>
<dbReference type="InterPro" id="IPR010412">
    <property type="entry name" value="DUF1007"/>
</dbReference>
<dbReference type="Proteomes" id="UP000093523">
    <property type="component" value="Unassembled WGS sequence"/>
</dbReference>
<organism evidence="1 2">
    <name type="scientific">Aliivibrio logei</name>
    <name type="common">Vibrio logei</name>
    <dbReference type="NCBI Taxonomy" id="688"/>
    <lineage>
        <taxon>Bacteria</taxon>
        <taxon>Pseudomonadati</taxon>
        <taxon>Pseudomonadota</taxon>
        <taxon>Gammaproteobacteria</taxon>
        <taxon>Vibrionales</taxon>
        <taxon>Vibrionaceae</taxon>
        <taxon>Aliivibrio</taxon>
    </lineage>
</organism>
<proteinExistence type="predicted"/>
<evidence type="ECO:0000313" key="2">
    <source>
        <dbReference type="Proteomes" id="UP000093523"/>
    </source>
</evidence>
<dbReference type="AlphaFoldDB" id="A0A1B9NUI0"/>
<sequence>MDSRESKVNKSEKNESNKIPKWAKTILIAAAFFPCIVFAHPHSWVDMTTTIEGTENTITGLAMNWTFDAMTSAYALDGEDLSSENRVETMRKLADSMINNVSGSHYYTYFDENKTPIKFTLHQHGRLTQKKGKLTLSFDLRLGKPQKITSSSLNLRVFEPSFYVDMAWKNETSITLSKALSQQCRVEIITPHPTAKQMAYAMSLPQDAAPDNALGQLFTQRAVVHCKVGMNPKGEVSE</sequence>
<name>A0A1B9NUI0_ALILO</name>
<gene>
    <name evidence="1" type="ORF">A6E04_18820</name>
</gene>
<comment type="caution">
    <text evidence="1">The sequence shown here is derived from an EMBL/GenBank/DDBJ whole genome shotgun (WGS) entry which is preliminary data.</text>
</comment>
<dbReference type="EMBL" id="MAJU01000029">
    <property type="protein sequence ID" value="OCH17669.1"/>
    <property type="molecule type" value="Genomic_DNA"/>
</dbReference>